<evidence type="ECO:0000256" key="1">
    <source>
        <dbReference type="SAM" id="MobiDB-lite"/>
    </source>
</evidence>
<evidence type="ECO:0000313" key="4">
    <source>
        <dbReference type="Proteomes" id="UP001139031"/>
    </source>
</evidence>
<feature type="domain" description="C-type lectin" evidence="2">
    <location>
        <begin position="154"/>
        <end position="296"/>
    </location>
</feature>
<dbReference type="Pfam" id="PF11617">
    <property type="entry name" value="Cu-binding_MopE"/>
    <property type="match status" value="1"/>
</dbReference>
<dbReference type="InterPro" id="IPR016187">
    <property type="entry name" value="CTDL_fold"/>
</dbReference>
<dbReference type="SUPFAM" id="SSF56436">
    <property type="entry name" value="C-type lectin-like"/>
    <property type="match status" value="1"/>
</dbReference>
<organism evidence="3 4">
    <name type="scientific">Nannocystis pusilla</name>
    <dbReference type="NCBI Taxonomy" id="889268"/>
    <lineage>
        <taxon>Bacteria</taxon>
        <taxon>Pseudomonadati</taxon>
        <taxon>Myxococcota</taxon>
        <taxon>Polyangia</taxon>
        <taxon>Nannocystales</taxon>
        <taxon>Nannocystaceae</taxon>
        <taxon>Nannocystis</taxon>
    </lineage>
</organism>
<dbReference type="PROSITE" id="PS50041">
    <property type="entry name" value="C_TYPE_LECTIN_2"/>
    <property type="match status" value="1"/>
</dbReference>
<dbReference type="InterPro" id="IPR021655">
    <property type="entry name" value="Put_metal-bd"/>
</dbReference>
<dbReference type="RefSeq" id="WP_224193626.1">
    <property type="nucleotide sequence ID" value="NZ_JAIRAU010000028.1"/>
</dbReference>
<comment type="caution">
    <text evidence="3">The sequence shown here is derived from an EMBL/GenBank/DDBJ whole genome shotgun (WGS) entry which is preliminary data.</text>
</comment>
<dbReference type="CDD" id="cd00037">
    <property type="entry name" value="CLECT"/>
    <property type="match status" value="1"/>
</dbReference>
<reference evidence="3" key="1">
    <citation type="submission" date="2021-08" db="EMBL/GenBank/DDBJ databases">
        <authorList>
            <person name="Stevens D.C."/>
        </authorList>
    </citation>
    <scope>NUCLEOTIDE SEQUENCE</scope>
    <source>
        <strain evidence="3">DSM 53165</strain>
    </source>
</reference>
<keyword evidence="4" id="KW-1185">Reference proteome</keyword>
<gene>
    <name evidence="3" type="ORF">K7C98_21685</name>
</gene>
<accession>A0ABS7TUD2</accession>
<dbReference type="EMBL" id="JAIRAU010000028">
    <property type="protein sequence ID" value="MBZ5711862.1"/>
    <property type="molecule type" value="Genomic_DNA"/>
</dbReference>
<evidence type="ECO:0000259" key="2">
    <source>
        <dbReference type="PROSITE" id="PS50041"/>
    </source>
</evidence>
<dbReference type="Gene3D" id="3.10.100.10">
    <property type="entry name" value="Mannose-Binding Protein A, subunit A"/>
    <property type="match status" value="1"/>
</dbReference>
<dbReference type="Proteomes" id="UP001139031">
    <property type="component" value="Unassembled WGS sequence"/>
</dbReference>
<protein>
    <recommendedName>
        <fullName evidence="2">C-type lectin domain-containing protein</fullName>
    </recommendedName>
</protein>
<evidence type="ECO:0000313" key="3">
    <source>
        <dbReference type="EMBL" id="MBZ5711862.1"/>
    </source>
</evidence>
<proteinExistence type="predicted"/>
<feature type="region of interest" description="Disordered" evidence="1">
    <location>
        <begin position="27"/>
        <end position="69"/>
    </location>
</feature>
<sequence>MVRPAGVLLAFCALAGCFSDDPPELTGAGPAASGDDASAAGSTAATTGTDAGSTAEEAPTSSTTGTTATCPTGQVQSWYVDGDGDSFGAEPAIVGCEAPAGAVEVGGDCDDADPEVNPDASELCNELVDDDCDGLRDEYSLANLECGPCKLSEFGPAVFWTCLLPSSFAHAETWCQSRGEAVHLADPVNGAELGHVRDAILDLLGDVPAELHFWLGIQRAPALWDSCELHADVVDWVSATGGSIDYLVWRAGEPDNEMCDPLCAAGGVADAACPRENCVEAADPATGEYNDRFCDEVSVGHVCKAPRAPDR</sequence>
<dbReference type="PROSITE" id="PS51257">
    <property type="entry name" value="PROKAR_LIPOPROTEIN"/>
    <property type="match status" value="1"/>
</dbReference>
<name>A0ABS7TUD2_9BACT</name>
<dbReference type="InterPro" id="IPR016186">
    <property type="entry name" value="C-type_lectin-like/link_sf"/>
</dbReference>
<dbReference type="InterPro" id="IPR001304">
    <property type="entry name" value="C-type_lectin-like"/>
</dbReference>